<dbReference type="InterPro" id="IPR000863">
    <property type="entry name" value="Sulfotransferase_dom"/>
</dbReference>
<dbReference type="PANTHER" id="PTHR11783">
    <property type="entry name" value="SULFOTRANSFERASE SULT"/>
    <property type="match status" value="1"/>
</dbReference>
<dbReference type="SUPFAM" id="SSF52540">
    <property type="entry name" value="P-loop containing nucleoside triphosphate hydrolases"/>
    <property type="match status" value="1"/>
</dbReference>
<proteinExistence type="inferred from homology"/>
<feature type="domain" description="Sulfotransferase" evidence="4">
    <location>
        <begin position="8"/>
        <end position="133"/>
    </location>
</feature>
<keyword evidence="6" id="KW-1185">Reference proteome</keyword>
<evidence type="ECO:0000256" key="1">
    <source>
        <dbReference type="ARBA" id="ARBA00005771"/>
    </source>
</evidence>
<reference evidence="5 6" key="1">
    <citation type="submission" date="2024-02" db="EMBL/GenBank/DDBJ databases">
        <authorList>
            <person name="Daric V."/>
            <person name="Darras S."/>
        </authorList>
    </citation>
    <scope>NUCLEOTIDE SEQUENCE [LARGE SCALE GENOMIC DNA]</scope>
</reference>
<dbReference type="Proteomes" id="UP001642483">
    <property type="component" value="Unassembled WGS sequence"/>
</dbReference>
<gene>
    <name evidence="5" type="ORF">CVLEPA_LOCUS11292</name>
</gene>
<accession>A0ABP0FN39</accession>
<comment type="similarity">
    <text evidence="1 3">Belongs to the sulfotransferase 1 family.</text>
</comment>
<evidence type="ECO:0000256" key="3">
    <source>
        <dbReference type="RuleBase" id="RU361155"/>
    </source>
</evidence>
<evidence type="ECO:0000313" key="6">
    <source>
        <dbReference type="Proteomes" id="UP001642483"/>
    </source>
</evidence>
<dbReference type="Pfam" id="PF00685">
    <property type="entry name" value="Sulfotransfer_1"/>
    <property type="match status" value="1"/>
</dbReference>
<dbReference type="EMBL" id="CAWYQH010000079">
    <property type="protein sequence ID" value="CAK8681053.1"/>
    <property type="molecule type" value="Genomic_DNA"/>
</dbReference>
<evidence type="ECO:0000259" key="4">
    <source>
        <dbReference type="Pfam" id="PF00685"/>
    </source>
</evidence>
<evidence type="ECO:0000256" key="2">
    <source>
        <dbReference type="ARBA" id="ARBA00022679"/>
    </source>
</evidence>
<comment type="caution">
    <text evidence="5">The sequence shown here is derived from an EMBL/GenBank/DDBJ whole genome shotgun (WGS) entry which is preliminary data.</text>
</comment>
<name>A0ABP0FN39_CLALP</name>
<protein>
    <recommendedName>
        <fullName evidence="3">Sulfotransferase</fullName>
        <ecNumber evidence="3">2.8.2.-</ecNumber>
    </recommendedName>
</protein>
<keyword evidence="2 3" id="KW-0808">Transferase</keyword>
<dbReference type="EC" id="2.8.2.-" evidence="3"/>
<evidence type="ECO:0000313" key="5">
    <source>
        <dbReference type="EMBL" id="CAK8681053.1"/>
    </source>
</evidence>
<dbReference type="InterPro" id="IPR027417">
    <property type="entry name" value="P-loop_NTPase"/>
</dbReference>
<dbReference type="Gene3D" id="3.40.50.300">
    <property type="entry name" value="P-loop containing nucleotide triphosphate hydrolases"/>
    <property type="match status" value="1"/>
</dbReference>
<organism evidence="5 6">
    <name type="scientific">Clavelina lepadiformis</name>
    <name type="common">Light-bulb sea squirt</name>
    <name type="synonym">Ascidia lepadiformis</name>
    <dbReference type="NCBI Taxonomy" id="159417"/>
    <lineage>
        <taxon>Eukaryota</taxon>
        <taxon>Metazoa</taxon>
        <taxon>Chordata</taxon>
        <taxon>Tunicata</taxon>
        <taxon>Ascidiacea</taxon>
        <taxon>Aplousobranchia</taxon>
        <taxon>Clavelinidae</taxon>
        <taxon>Clavelina</taxon>
    </lineage>
</organism>
<sequence length="141" mass="16681">MDGISGKWDDFYEAFIAGKQPGFSKEGEWYPDHILSWYPYRYDDNVLFVTYEDIKQNTSTELKQICDFLGVKRSDEEISSIIKNTSFDHMKNAEYGTQTMFYRKGEIGDWKNHFTVAQSELMDEKIRNKLSHTDIKFVFEN</sequence>